<dbReference type="InterPro" id="IPR050291">
    <property type="entry name" value="CDF_Transporter"/>
</dbReference>
<dbReference type="SUPFAM" id="SSF161111">
    <property type="entry name" value="Cation efflux protein transmembrane domain-like"/>
    <property type="match status" value="1"/>
</dbReference>
<dbReference type="Pfam" id="PF01545">
    <property type="entry name" value="Cation_efflux"/>
    <property type="match status" value="1"/>
</dbReference>
<evidence type="ECO:0000313" key="10">
    <source>
        <dbReference type="Proteomes" id="UP001480595"/>
    </source>
</evidence>
<keyword evidence="4 7" id="KW-1133">Transmembrane helix</keyword>
<feature type="transmembrane region" description="Helical" evidence="7">
    <location>
        <begin position="242"/>
        <end position="261"/>
    </location>
</feature>
<dbReference type="InterPro" id="IPR036837">
    <property type="entry name" value="Cation_efflux_CTD_sf"/>
</dbReference>
<feature type="region of interest" description="Disordered" evidence="6">
    <location>
        <begin position="1"/>
        <end position="61"/>
    </location>
</feature>
<keyword evidence="3 7" id="KW-0812">Transmembrane</keyword>
<dbReference type="InterPro" id="IPR027469">
    <property type="entry name" value="Cation_efflux_TMD_sf"/>
</dbReference>
<evidence type="ECO:0000256" key="6">
    <source>
        <dbReference type="SAM" id="MobiDB-lite"/>
    </source>
</evidence>
<dbReference type="Proteomes" id="UP001480595">
    <property type="component" value="Unassembled WGS sequence"/>
</dbReference>
<keyword evidence="10" id="KW-1185">Reference proteome</keyword>
<organism evidence="9 10">
    <name type="scientific">Apiospora phragmitis</name>
    <dbReference type="NCBI Taxonomy" id="2905665"/>
    <lineage>
        <taxon>Eukaryota</taxon>
        <taxon>Fungi</taxon>
        <taxon>Dikarya</taxon>
        <taxon>Ascomycota</taxon>
        <taxon>Pezizomycotina</taxon>
        <taxon>Sordariomycetes</taxon>
        <taxon>Xylariomycetidae</taxon>
        <taxon>Amphisphaeriales</taxon>
        <taxon>Apiosporaceae</taxon>
        <taxon>Apiospora</taxon>
    </lineage>
</organism>
<keyword evidence="5 7" id="KW-0472">Membrane</keyword>
<name>A0ABR1UGF3_9PEZI</name>
<evidence type="ECO:0000313" key="9">
    <source>
        <dbReference type="EMBL" id="KAK8057984.1"/>
    </source>
</evidence>
<evidence type="ECO:0000256" key="4">
    <source>
        <dbReference type="ARBA" id="ARBA00022989"/>
    </source>
</evidence>
<protein>
    <recommendedName>
        <fullName evidence="8">Cation efflux protein transmembrane domain-containing protein</fullName>
    </recommendedName>
</protein>
<feature type="transmembrane region" description="Helical" evidence="7">
    <location>
        <begin position="135"/>
        <end position="156"/>
    </location>
</feature>
<gene>
    <name evidence="9" type="ORF">PG994_008432</name>
</gene>
<dbReference type="GeneID" id="92092904"/>
<dbReference type="PANTHER" id="PTHR43840">
    <property type="entry name" value="MITOCHONDRIAL METAL TRANSPORTER 1-RELATED"/>
    <property type="match status" value="1"/>
</dbReference>
<evidence type="ECO:0000256" key="5">
    <source>
        <dbReference type="ARBA" id="ARBA00023136"/>
    </source>
</evidence>
<comment type="caution">
    <text evidence="9">The sequence shown here is derived from an EMBL/GenBank/DDBJ whole genome shotgun (WGS) entry which is preliminary data.</text>
</comment>
<proteinExistence type="predicted"/>
<dbReference type="Gene3D" id="1.20.1510.10">
    <property type="entry name" value="Cation efflux protein transmembrane domain"/>
    <property type="match status" value="1"/>
</dbReference>
<accession>A0ABR1UGF3</accession>
<feature type="compositionally biased region" description="Polar residues" evidence="6">
    <location>
        <begin position="48"/>
        <end position="58"/>
    </location>
</feature>
<dbReference type="EMBL" id="JAQQWL010000009">
    <property type="protein sequence ID" value="KAK8057984.1"/>
    <property type="molecule type" value="Genomic_DNA"/>
</dbReference>
<feature type="compositionally biased region" description="Low complexity" evidence="6">
    <location>
        <begin position="27"/>
        <end position="44"/>
    </location>
</feature>
<comment type="subcellular location">
    <subcellularLocation>
        <location evidence="1">Membrane</location>
        <topology evidence="1">Multi-pass membrane protein</topology>
    </subcellularLocation>
</comment>
<dbReference type="Gene3D" id="3.30.70.1350">
    <property type="entry name" value="Cation efflux protein, cytoplasmic domain"/>
    <property type="match status" value="1"/>
</dbReference>
<sequence length="464" mass="51843">MSDAAGIQPQPVGPAAAANQDNSTNTANDAVVAGPDAGAAVGNGEAQKAQQESESVSPTALAFGNGLADPLDIGRHRRDDVTLKQLQIEYPKANKRDLRDFYRNQNKLINHYLGVDDEERLQVEEDARLGPKIKFAINASFTVNFCLFVIQLYAAISTGSLSLFATAADAFMDLVSSCVMLITSRMAARASIYDYPVGRTRIETMGIIIFCALMTCVAIELLIESGRTLGNGHTDSSEQLHIVPMVCVCVAIFAKASLMLYCFAYRKHPSVHVFFVDHRNDIFVNTFGLIMAVVGERFVWYLDPIGAILIALLILFSWVSNAFEQVWLLVGKTAPPDYISRLIYLTITFDDRILKVDTVSFGYARHTLRFQLTVSQCRAYHAGQNYYVEVDIIMDRYTPLEVSHDVSQALQRKLEGLSDVERAFVHVDYEDDHDVNEEHKPLYEKRVPRRTVRKLWADMIGRGD</sequence>
<feature type="transmembrane region" description="Helical" evidence="7">
    <location>
        <begin position="305"/>
        <end position="323"/>
    </location>
</feature>
<feature type="transmembrane region" description="Helical" evidence="7">
    <location>
        <begin position="204"/>
        <end position="222"/>
    </location>
</feature>
<dbReference type="PANTHER" id="PTHR43840:SF13">
    <property type="entry name" value="CATION EFFLUX PROTEIN CYTOPLASMIC DOMAIN-CONTAINING PROTEIN"/>
    <property type="match status" value="1"/>
</dbReference>
<evidence type="ECO:0000256" key="3">
    <source>
        <dbReference type="ARBA" id="ARBA00022692"/>
    </source>
</evidence>
<evidence type="ECO:0000259" key="8">
    <source>
        <dbReference type="Pfam" id="PF01545"/>
    </source>
</evidence>
<feature type="domain" description="Cation efflux protein transmembrane" evidence="8">
    <location>
        <begin position="139"/>
        <end position="328"/>
    </location>
</feature>
<evidence type="ECO:0000256" key="1">
    <source>
        <dbReference type="ARBA" id="ARBA00004141"/>
    </source>
</evidence>
<dbReference type="InterPro" id="IPR058533">
    <property type="entry name" value="Cation_efflux_TM"/>
</dbReference>
<evidence type="ECO:0000256" key="7">
    <source>
        <dbReference type="SAM" id="Phobius"/>
    </source>
</evidence>
<feature type="transmembrane region" description="Helical" evidence="7">
    <location>
        <begin position="162"/>
        <end position="183"/>
    </location>
</feature>
<reference evidence="9 10" key="1">
    <citation type="submission" date="2023-01" db="EMBL/GenBank/DDBJ databases">
        <title>Analysis of 21 Apiospora genomes using comparative genomics revels a genus with tremendous synthesis potential of carbohydrate active enzymes and secondary metabolites.</title>
        <authorList>
            <person name="Sorensen T."/>
        </authorList>
    </citation>
    <scope>NUCLEOTIDE SEQUENCE [LARGE SCALE GENOMIC DNA]</scope>
    <source>
        <strain evidence="9 10">CBS 135458</strain>
    </source>
</reference>
<dbReference type="SUPFAM" id="SSF160240">
    <property type="entry name" value="Cation efflux protein cytoplasmic domain-like"/>
    <property type="match status" value="1"/>
</dbReference>
<dbReference type="RefSeq" id="XP_066713430.1">
    <property type="nucleotide sequence ID" value="XM_066859841.1"/>
</dbReference>
<evidence type="ECO:0000256" key="2">
    <source>
        <dbReference type="ARBA" id="ARBA00022448"/>
    </source>
</evidence>
<keyword evidence="2" id="KW-0813">Transport</keyword>